<evidence type="ECO:0000256" key="1">
    <source>
        <dbReference type="SAM" id="Phobius"/>
    </source>
</evidence>
<sequence>MPLPSQWPLLIGLIIGLAAMLAGMASAILPVDGWELAARWTARVGFPLFLLVYLASSLVRLWPGGWRRTVLRDRRFWGLGFAACHTVHLFALAVFLKLGDETRPIAALIPGALAYALLYAMAATSTDAAMRKLGRNWKRLHSLGIHYLWLIFTLAYAVRILDVETRVEGVIGTALALAALGLRIAARRKVAA</sequence>
<keyword evidence="1" id="KW-0812">Transmembrane</keyword>
<reference evidence="2" key="2">
    <citation type="submission" date="2020-09" db="EMBL/GenBank/DDBJ databases">
        <authorList>
            <person name="Sun Q."/>
            <person name="Kim S."/>
        </authorList>
    </citation>
    <scope>NUCLEOTIDE SEQUENCE</scope>
    <source>
        <strain evidence="2">KCTC 32422</strain>
    </source>
</reference>
<keyword evidence="1" id="KW-0472">Membrane</keyword>
<feature type="transmembrane region" description="Helical" evidence="1">
    <location>
        <begin position="76"/>
        <end position="98"/>
    </location>
</feature>
<feature type="transmembrane region" description="Helical" evidence="1">
    <location>
        <begin position="167"/>
        <end position="186"/>
    </location>
</feature>
<dbReference type="RefSeq" id="WP_189539795.1">
    <property type="nucleotide sequence ID" value="NZ_BMZD01000003.1"/>
</dbReference>
<dbReference type="Proteomes" id="UP000634139">
    <property type="component" value="Unassembled WGS sequence"/>
</dbReference>
<name>A0A918RDE1_9SPHN</name>
<evidence type="ECO:0000313" key="2">
    <source>
        <dbReference type="EMBL" id="GGZ94843.1"/>
    </source>
</evidence>
<dbReference type="EMBL" id="BMZD01000003">
    <property type="protein sequence ID" value="GGZ94843.1"/>
    <property type="molecule type" value="Genomic_DNA"/>
</dbReference>
<organism evidence="2 3">
    <name type="scientific">Novosphingobium arvoryzae</name>
    <dbReference type="NCBI Taxonomy" id="1256514"/>
    <lineage>
        <taxon>Bacteria</taxon>
        <taxon>Pseudomonadati</taxon>
        <taxon>Pseudomonadota</taxon>
        <taxon>Alphaproteobacteria</taxon>
        <taxon>Sphingomonadales</taxon>
        <taxon>Sphingomonadaceae</taxon>
        <taxon>Novosphingobium</taxon>
    </lineage>
</organism>
<evidence type="ECO:0008006" key="4">
    <source>
        <dbReference type="Google" id="ProtNLM"/>
    </source>
</evidence>
<dbReference type="AlphaFoldDB" id="A0A918RDE1"/>
<feature type="transmembrane region" description="Helical" evidence="1">
    <location>
        <begin position="104"/>
        <end position="122"/>
    </location>
</feature>
<keyword evidence="1" id="KW-1133">Transmembrane helix</keyword>
<feature type="transmembrane region" description="Helical" evidence="1">
    <location>
        <begin position="37"/>
        <end position="55"/>
    </location>
</feature>
<proteinExistence type="predicted"/>
<feature type="transmembrane region" description="Helical" evidence="1">
    <location>
        <begin position="143"/>
        <end position="161"/>
    </location>
</feature>
<reference evidence="2" key="1">
    <citation type="journal article" date="2014" name="Int. J. Syst. Evol. Microbiol.">
        <title>Complete genome sequence of Corynebacterium casei LMG S-19264T (=DSM 44701T), isolated from a smear-ripened cheese.</title>
        <authorList>
            <consortium name="US DOE Joint Genome Institute (JGI-PGF)"/>
            <person name="Walter F."/>
            <person name="Albersmeier A."/>
            <person name="Kalinowski J."/>
            <person name="Ruckert C."/>
        </authorList>
    </citation>
    <scope>NUCLEOTIDE SEQUENCE</scope>
    <source>
        <strain evidence="2">KCTC 32422</strain>
    </source>
</reference>
<protein>
    <recommendedName>
        <fullName evidence="4">Sulfoxide reductase heme-binding subunit YedZ</fullName>
    </recommendedName>
</protein>
<comment type="caution">
    <text evidence="2">The sequence shown here is derived from an EMBL/GenBank/DDBJ whole genome shotgun (WGS) entry which is preliminary data.</text>
</comment>
<accession>A0A918RDE1</accession>
<keyword evidence="3" id="KW-1185">Reference proteome</keyword>
<gene>
    <name evidence="2" type="ORF">GCM10011617_13380</name>
</gene>
<evidence type="ECO:0000313" key="3">
    <source>
        <dbReference type="Proteomes" id="UP000634139"/>
    </source>
</evidence>